<evidence type="ECO:0000256" key="9">
    <source>
        <dbReference type="ARBA" id="ARBA00023319"/>
    </source>
</evidence>
<dbReference type="EMBL" id="GEZM01073593">
    <property type="protein sequence ID" value="JAV64979.1"/>
    <property type="molecule type" value="Transcribed_RNA"/>
</dbReference>
<feature type="domain" description="Ig-like" evidence="10">
    <location>
        <begin position="17"/>
        <end position="108"/>
    </location>
</feature>
<evidence type="ECO:0000256" key="8">
    <source>
        <dbReference type="ARBA" id="ARBA00023157"/>
    </source>
</evidence>
<evidence type="ECO:0000256" key="6">
    <source>
        <dbReference type="ARBA" id="ARBA00022989"/>
    </source>
</evidence>
<organism evidence="11">
    <name type="scientific">Photinus pyralis</name>
    <name type="common">Common eastern firefly</name>
    <name type="synonym">Lampyris pyralis</name>
    <dbReference type="NCBI Taxonomy" id="7054"/>
    <lineage>
        <taxon>Eukaryota</taxon>
        <taxon>Metazoa</taxon>
        <taxon>Ecdysozoa</taxon>
        <taxon>Arthropoda</taxon>
        <taxon>Hexapoda</taxon>
        <taxon>Insecta</taxon>
        <taxon>Pterygota</taxon>
        <taxon>Neoptera</taxon>
        <taxon>Endopterygota</taxon>
        <taxon>Coleoptera</taxon>
        <taxon>Polyphaga</taxon>
        <taxon>Elateriformia</taxon>
        <taxon>Elateroidea</taxon>
        <taxon>Lampyridae</taxon>
        <taxon>Lampyrinae</taxon>
        <taxon>Photinus</taxon>
    </lineage>
</organism>
<keyword evidence="3" id="KW-0732">Signal</keyword>
<keyword evidence="9" id="KW-0393">Immunoglobulin domain</keyword>
<evidence type="ECO:0000259" key="10">
    <source>
        <dbReference type="PROSITE" id="PS50835"/>
    </source>
</evidence>
<proteinExistence type="predicted"/>
<dbReference type="Pfam" id="PF07679">
    <property type="entry name" value="I-set"/>
    <property type="match status" value="1"/>
</dbReference>
<reference evidence="11" key="1">
    <citation type="journal article" date="2016" name="Sci. Rep.">
        <title>Molecular characterization of firefly nuptial gifts: a multi-omics approach sheds light on postcopulatory sexual selection.</title>
        <authorList>
            <person name="Al-Wathiqui N."/>
            <person name="Fallon T.R."/>
            <person name="South A."/>
            <person name="Weng J.K."/>
            <person name="Lewis S.M."/>
        </authorList>
    </citation>
    <scope>NUCLEOTIDE SEQUENCE</scope>
</reference>
<evidence type="ECO:0000256" key="4">
    <source>
        <dbReference type="ARBA" id="ARBA00022737"/>
    </source>
</evidence>
<name>A0A1Y1KUA9_PHOPY</name>
<accession>A0A1Y1KUA9</accession>
<keyword evidence="8" id="KW-1015">Disulfide bond</keyword>
<dbReference type="FunFam" id="2.60.40.10:FF:000017">
    <property type="entry name" value="Down syndrome cell adhesion molecule b"/>
    <property type="match status" value="1"/>
</dbReference>
<evidence type="ECO:0000256" key="5">
    <source>
        <dbReference type="ARBA" id="ARBA00022889"/>
    </source>
</evidence>
<dbReference type="SMART" id="SM00409">
    <property type="entry name" value="IG"/>
    <property type="match status" value="1"/>
</dbReference>
<dbReference type="PROSITE" id="PS50835">
    <property type="entry name" value="IG_LIKE"/>
    <property type="match status" value="1"/>
</dbReference>
<evidence type="ECO:0000256" key="2">
    <source>
        <dbReference type="ARBA" id="ARBA00022692"/>
    </source>
</evidence>
<dbReference type="GO" id="GO:0030424">
    <property type="term" value="C:axon"/>
    <property type="evidence" value="ECO:0007669"/>
    <property type="project" value="TreeGrafter"/>
</dbReference>
<dbReference type="InterPro" id="IPR003598">
    <property type="entry name" value="Ig_sub2"/>
</dbReference>
<evidence type="ECO:0000256" key="1">
    <source>
        <dbReference type="ARBA" id="ARBA00004167"/>
    </source>
</evidence>
<dbReference type="InterPro" id="IPR003599">
    <property type="entry name" value="Ig_sub"/>
</dbReference>
<dbReference type="Gene3D" id="2.60.40.10">
    <property type="entry name" value="Immunoglobulins"/>
    <property type="match status" value="1"/>
</dbReference>
<protein>
    <recommendedName>
        <fullName evidence="10">Ig-like domain-containing protein</fullName>
    </recommendedName>
</protein>
<evidence type="ECO:0000313" key="11">
    <source>
        <dbReference type="EMBL" id="JAV64979.1"/>
    </source>
</evidence>
<comment type="subcellular location">
    <subcellularLocation>
        <location evidence="1">Membrane</location>
        <topology evidence="1">Single-pass membrane protein</topology>
    </subcellularLocation>
</comment>
<dbReference type="GO" id="GO:0098632">
    <property type="term" value="F:cell-cell adhesion mediator activity"/>
    <property type="evidence" value="ECO:0007669"/>
    <property type="project" value="TreeGrafter"/>
</dbReference>
<dbReference type="PANTHER" id="PTHR10075">
    <property type="entry name" value="BASIGIN RELATED"/>
    <property type="match status" value="1"/>
</dbReference>
<dbReference type="InterPro" id="IPR007110">
    <property type="entry name" value="Ig-like_dom"/>
</dbReference>
<dbReference type="AlphaFoldDB" id="A0A1Y1KUA9"/>
<dbReference type="InterPro" id="IPR013783">
    <property type="entry name" value="Ig-like_fold"/>
</dbReference>
<dbReference type="SUPFAM" id="SSF48726">
    <property type="entry name" value="Immunoglobulin"/>
    <property type="match status" value="1"/>
</dbReference>
<evidence type="ECO:0000256" key="3">
    <source>
        <dbReference type="ARBA" id="ARBA00022729"/>
    </source>
</evidence>
<dbReference type="InterPro" id="IPR036179">
    <property type="entry name" value="Ig-like_dom_sf"/>
</dbReference>
<dbReference type="PANTHER" id="PTHR10075:SF14">
    <property type="entry name" value="CELL ADHESION MOLECULE DSCAM2-RELATED"/>
    <property type="match status" value="1"/>
</dbReference>
<evidence type="ECO:0000256" key="7">
    <source>
        <dbReference type="ARBA" id="ARBA00023136"/>
    </source>
</evidence>
<dbReference type="SMART" id="SM00408">
    <property type="entry name" value="IGc2"/>
    <property type="match status" value="1"/>
</dbReference>
<dbReference type="InterPro" id="IPR013098">
    <property type="entry name" value="Ig_I-set"/>
</dbReference>
<keyword evidence="7" id="KW-0472">Membrane</keyword>
<dbReference type="GO" id="GO:0007156">
    <property type="term" value="P:homophilic cell adhesion via plasma membrane adhesion molecules"/>
    <property type="evidence" value="ECO:0007669"/>
    <property type="project" value="TreeGrafter"/>
</dbReference>
<keyword evidence="4" id="KW-0677">Repeat</keyword>
<dbReference type="GO" id="GO:0007411">
    <property type="term" value="P:axon guidance"/>
    <property type="evidence" value="ECO:0007669"/>
    <property type="project" value="TreeGrafter"/>
</dbReference>
<keyword evidence="5" id="KW-0130">Cell adhesion</keyword>
<dbReference type="GO" id="GO:0005886">
    <property type="term" value="C:plasma membrane"/>
    <property type="evidence" value="ECO:0007669"/>
    <property type="project" value="TreeGrafter"/>
</dbReference>
<keyword evidence="2" id="KW-0812">Transmembrane</keyword>
<dbReference type="GO" id="GO:0070593">
    <property type="term" value="P:dendrite self-avoidance"/>
    <property type="evidence" value="ECO:0007669"/>
    <property type="project" value="TreeGrafter"/>
</dbReference>
<sequence length="120" mass="13052">MLNLHAPYRNNKIIVAPQILPFNFGDDEMNAGDTTSVQCTVVKGDNPLNITWRMNDAEIKTNTQGVSILNSKRVSSLTIESVQAEHAGEYTCVASNVAGYATHSASLNVNGTYLIMFVAF</sequence>
<keyword evidence="6" id="KW-1133">Transmembrane helix</keyword>